<evidence type="ECO:0000259" key="12">
    <source>
        <dbReference type="Pfam" id="PF01529"/>
    </source>
</evidence>
<feature type="transmembrane region" description="Helical" evidence="10">
    <location>
        <begin position="20"/>
        <end position="42"/>
    </location>
</feature>
<dbReference type="GO" id="GO:0016020">
    <property type="term" value="C:membrane"/>
    <property type="evidence" value="ECO:0007669"/>
    <property type="project" value="UniProtKB-SubCell"/>
</dbReference>
<dbReference type="GO" id="GO:0006612">
    <property type="term" value="P:protein targeting to membrane"/>
    <property type="evidence" value="ECO:0007669"/>
    <property type="project" value="TreeGrafter"/>
</dbReference>
<dbReference type="EC" id="2.3.1.225" evidence="10"/>
<dbReference type="EMBL" id="NPIC01000003">
    <property type="protein sequence ID" value="RDL36994.1"/>
    <property type="molecule type" value="Genomic_DNA"/>
</dbReference>
<dbReference type="PANTHER" id="PTHR22883:SF288">
    <property type="entry name" value="PALMITOYLTRANSFERASE SWF1"/>
    <property type="match status" value="1"/>
</dbReference>
<dbReference type="GO" id="GO:0005783">
    <property type="term" value="C:endoplasmic reticulum"/>
    <property type="evidence" value="ECO:0007669"/>
    <property type="project" value="TreeGrafter"/>
</dbReference>
<evidence type="ECO:0000256" key="9">
    <source>
        <dbReference type="ARBA" id="ARBA00048048"/>
    </source>
</evidence>
<keyword evidence="6" id="KW-0564">Palmitate</keyword>
<dbReference type="GO" id="GO:0019706">
    <property type="term" value="F:protein-cysteine S-palmitoyltransferase activity"/>
    <property type="evidence" value="ECO:0007669"/>
    <property type="project" value="UniProtKB-EC"/>
</dbReference>
<evidence type="ECO:0000256" key="10">
    <source>
        <dbReference type="RuleBase" id="RU079119"/>
    </source>
</evidence>
<evidence type="ECO:0000256" key="3">
    <source>
        <dbReference type="ARBA" id="ARBA00022692"/>
    </source>
</evidence>
<dbReference type="PROSITE" id="PS50216">
    <property type="entry name" value="DHHC"/>
    <property type="match status" value="1"/>
</dbReference>
<dbReference type="STRING" id="2656787.A0A370TNA0"/>
<keyword evidence="7" id="KW-0449">Lipoprotein</keyword>
<comment type="similarity">
    <text evidence="10">Belongs to the DHHC palmitoyltransferase family.</text>
</comment>
<gene>
    <name evidence="13" type="ORF">BP5553_04427</name>
</gene>
<dbReference type="AlphaFoldDB" id="A0A370TNA0"/>
<evidence type="ECO:0000256" key="4">
    <source>
        <dbReference type="ARBA" id="ARBA00022989"/>
    </source>
</evidence>
<evidence type="ECO:0000256" key="5">
    <source>
        <dbReference type="ARBA" id="ARBA00023136"/>
    </source>
</evidence>
<evidence type="ECO:0000313" key="13">
    <source>
        <dbReference type="EMBL" id="RDL36994.1"/>
    </source>
</evidence>
<dbReference type="Pfam" id="PF01529">
    <property type="entry name" value="DHHC"/>
    <property type="match status" value="1"/>
</dbReference>
<dbReference type="GeneID" id="43597276"/>
<feature type="domain" description="Palmitoyltransferase DHHC" evidence="12">
    <location>
        <begin position="1"/>
        <end position="116"/>
    </location>
</feature>
<keyword evidence="5 10" id="KW-0472">Membrane</keyword>
<sequence>MDHHCIFINNCVGYGNQHWFLLLLLSTATLITYASYIGYSLLSAEILHHLPSWSFSGKGYNWAEYFNIWGWALQEYVRIGGVTLLCFLTAPLVWGLLGYHIYLIWAGTTTNESMKWSDWAAEMADGYAFKRCLPVDRHRDVTIEPLGTCWPAESEQVIVCTSDGLPPKGTGHAGTGEWNRVWRLADVENLYDLGFWDNLKDVFWPRYGLSHGAGRHTSGKTSNSNSFGAFESMAPPR</sequence>
<keyword evidence="8 10" id="KW-0012">Acyltransferase</keyword>
<evidence type="ECO:0000313" key="14">
    <source>
        <dbReference type="Proteomes" id="UP000254866"/>
    </source>
</evidence>
<evidence type="ECO:0000256" key="1">
    <source>
        <dbReference type="ARBA" id="ARBA00004141"/>
    </source>
</evidence>
<comment type="domain">
    <text evidence="10">The DHHC domain is required for palmitoyltransferase activity.</text>
</comment>
<accession>A0A370TNA0</accession>
<keyword evidence="2 10" id="KW-0808">Transferase</keyword>
<comment type="catalytic activity">
    <reaction evidence="9 10">
        <text>L-cysteinyl-[protein] + hexadecanoyl-CoA = S-hexadecanoyl-L-cysteinyl-[protein] + CoA</text>
        <dbReference type="Rhea" id="RHEA:36683"/>
        <dbReference type="Rhea" id="RHEA-COMP:10131"/>
        <dbReference type="Rhea" id="RHEA-COMP:11032"/>
        <dbReference type="ChEBI" id="CHEBI:29950"/>
        <dbReference type="ChEBI" id="CHEBI:57287"/>
        <dbReference type="ChEBI" id="CHEBI:57379"/>
        <dbReference type="ChEBI" id="CHEBI:74151"/>
        <dbReference type="EC" id="2.3.1.225"/>
    </reaction>
</comment>
<reference evidence="13 14" key="1">
    <citation type="journal article" date="2018" name="IMA Fungus">
        <title>IMA Genome-F 9: Draft genome sequence of Annulohypoxylon stygium, Aspergillus mulundensis, Berkeleyomyces basicola (syn. Thielaviopsis basicola), Ceratocystis smalleyi, two Cercospora beticola strains, Coleophoma cylindrospora, Fusarium fracticaudum, Phialophora cf. hyalina, and Morchella septimelata.</title>
        <authorList>
            <person name="Wingfield B.D."/>
            <person name="Bills G.F."/>
            <person name="Dong Y."/>
            <person name="Huang W."/>
            <person name="Nel W.J."/>
            <person name="Swalarsk-Parry B.S."/>
            <person name="Vaghefi N."/>
            <person name="Wilken P.M."/>
            <person name="An Z."/>
            <person name="de Beer Z.W."/>
            <person name="De Vos L."/>
            <person name="Chen L."/>
            <person name="Duong T.A."/>
            <person name="Gao Y."/>
            <person name="Hammerbacher A."/>
            <person name="Kikkert J.R."/>
            <person name="Li Y."/>
            <person name="Li H."/>
            <person name="Li K."/>
            <person name="Li Q."/>
            <person name="Liu X."/>
            <person name="Ma X."/>
            <person name="Naidoo K."/>
            <person name="Pethybridge S.J."/>
            <person name="Sun J."/>
            <person name="Steenkamp E.T."/>
            <person name="van der Nest M.A."/>
            <person name="van Wyk S."/>
            <person name="Wingfield M.J."/>
            <person name="Xiong C."/>
            <person name="Yue Q."/>
            <person name="Zhang X."/>
        </authorList>
    </citation>
    <scope>NUCLEOTIDE SEQUENCE [LARGE SCALE GENOMIC DNA]</scope>
    <source>
        <strain evidence="13 14">BP 5553</strain>
    </source>
</reference>
<name>A0A370TNA0_9HELO</name>
<protein>
    <recommendedName>
        <fullName evidence="10">Palmitoyltransferase</fullName>
        <ecNumber evidence="10">2.3.1.225</ecNumber>
    </recommendedName>
</protein>
<evidence type="ECO:0000256" key="6">
    <source>
        <dbReference type="ARBA" id="ARBA00023139"/>
    </source>
</evidence>
<proteinExistence type="inferred from homology"/>
<evidence type="ECO:0000256" key="7">
    <source>
        <dbReference type="ARBA" id="ARBA00023288"/>
    </source>
</evidence>
<dbReference type="GO" id="GO:0005794">
    <property type="term" value="C:Golgi apparatus"/>
    <property type="evidence" value="ECO:0007669"/>
    <property type="project" value="TreeGrafter"/>
</dbReference>
<evidence type="ECO:0000256" key="11">
    <source>
        <dbReference type="SAM" id="MobiDB-lite"/>
    </source>
</evidence>
<dbReference type="Proteomes" id="UP000254866">
    <property type="component" value="Unassembled WGS sequence"/>
</dbReference>
<feature type="transmembrane region" description="Helical" evidence="10">
    <location>
        <begin position="79"/>
        <end position="105"/>
    </location>
</feature>
<dbReference type="PANTHER" id="PTHR22883">
    <property type="entry name" value="ZINC FINGER DHHC DOMAIN CONTAINING PROTEIN"/>
    <property type="match status" value="1"/>
</dbReference>
<evidence type="ECO:0000256" key="8">
    <source>
        <dbReference type="ARBA" id="ARBA00023315"/>
    </source>
</evidence>
<keyword evidence="14" id="KW-1185">Reference proteome</keyword>
<evidence type="ECO:0000256" key="2">
    <source>
        <dbReference type="ARBA" id="ARBA00022679"/>
    </source>
</evidence>
<feature type="region of interest" description="Disordered" evidence="11">
    <location>
        <begin position="214"/>
        <end position="237"/>
    </location>
</feature>
<organism evidence="13 14">
    <name type="scientific">Venustampulla echinocandica</name>
    <dbReference type="NCBI Taxonomy" id="2656787"/>
    <lineage>
        <taxon>Eukaryota</taxon>
        <taxon>Fungi</taxon>
        <taxon>Dikarya</taxon>
        <taxon>Ascomycota</taxon>
        <taxon>Pezizomycotina</taxon>
        <taxon>Leotiomycetes</taxon>
        <taxon>Helotiales</taxon>
        <taxon>Pleuroascaceae</taxon>
        <taxon>Venustampulla</taxon>
    </lineage>
</organism>
<comment type="caution">
    <text evidence="13">The sequence shown here is derived from an EMBL/GenBank/DDBJ whole genome shotgun (WGS) entry which is preliminary data.</text>
</comment>
<keyword evidence="3 10" id="KW-0812">Transmembrane</keyword>
<dbReference type="InterPro" id="IPR001594">
    <property type="entry name" value="Palmitoyltrfase_DHHC"/>
</dbReference>
<comment type="subcellular location">
    <subcellularLocation>
        <location evidence="1">Membrane</location>
        <topology evidence="1">Multi-pass membrane protein</topology>
    </subcellularLocation>
</comment>
<dbReference type="InterPro" id="IPR039859">
    <property type="entry name" value="PFA4/ZDH16/20/ERF2-like"/>
</dbReference>
<keyword evidence="4 10" id="KW-1133">Transmembrane helix</keyword>
<dbReference type="OrthoDB" id="9909019at2759"/>
<dbReference type="RefSeq" id="XP_031869650.1">
    <property type="nucleotide sequence ID" value="XM_032013050.1"/>
</dbReference>